<protein>
    <submittedName>
        <fullName evidence="1">Uncharacterized protein</fullName>
    </submittedName>
</protein>
<dbReference type="EMBL" id="JACXAA010000002">
    <property type="protein sequence ID" value="MBD2752604.1"/>
    <property type="molecule type" value="Genomic_DNA"/>
</dbReference>
<sequence length="201" mass="23312">MIYGEDNARRIAKVWRVGKPALSRWKRQNSIPDYRALYQPLDKAGLAVEDRLIRLVESGWLKARSISRLTGSGDRINALMTARRHPNDLRFHVKHLNSAEIIYLKPLLEQLQRSLGTLLYLASLTPEDQNYSEVIQADFRSLLRRKYINGANVRASMDNRQIARFWAFMRGNMASRKYLNEMILKLKILLELLTINKDASS</sequence>
<evidence type="ECO:0000313" key="1">
    <source>
        <dbReference type="EMBL" id="MBD2752604.1"/>
    </source>
</evidence>
<name>A0A927GCF2_9BACT</name>
<organism evidence="1 2">
    <name type="scientific">Spirosoma validum</name>
    <dbReference type="NCBI Taxonomy" id="2771355"/>
    <lineage>
        <taxon>Bacteria</taxon>
        <taxon>Pseudomonadati</taxon>
        <taxon>Bacteroidota</taxon>
        <taxon>Cytophagia</taxon>
        <taxon>Cytophagales</taxon>
        <taxon>Cytophagaceae</taxon>
        <taxon>Spirosoma</taxon>
    </lineage>
</organism>
<comment type="caution">
    <text evidence="1">The sequence shown here is derived from an EMBL/GenBank/DDBJ whole genome shotgun (WGS) entry which is preliminary data.</text>
</comment>
<dbReference type="AlphaFoldDB" id="A0A927GCF2"/>
<keyword evidence="2" id="KW-1185">Reference proteome</keyword>
<accession>A0A927GCF2</accession>
<dbReference type="Proteomes" id="UP000653797">
    <property type="component" value="Unassembled WGS sequence"/>
</dbReference>
<proteinExistence type="predicted"/>
<gene>
    <name evidence="1" type="ORF">IC230_06875</name>
</gene>
<evidence type="ECO:0000313" key="2">
    <source>
        <dbReference type="Proteomes" id="UP000653797"/>
    </source>
</evidence>
<reference evidence="1" key="1">
    <citation type="submission" date="2020-09" db="EMBL/GenBank/DDBJ databases">
        <authorList>
            <person name="Kim M.K."/>
        </authorList>
    </citation>
    <scope>NUCLEOTIDE SEQUENCE</scope>
    <source>
        <strain evidence="1">BT704</strain>
    </source>
</reference>
<dbReference type="RefSeq" id="WP_191038235.1">
    <property type="nucleotide sequence ID" value="NZ_JACXAA010000002.1"/>
</dbReference>